<feature type="transmembrane region" description="Helical" evidence="4">
    <location>
        <begin position="216"/>
        <end position="235"/>
    </location>
</feature>
<feature type="transmembrane region" description="Helical" evidence="4">
    <location>
        <begin position="330"/>
        <end position="350"/>
    </location>
</feature>
<dbReference type="RefSeq" id="WP_369017278.1">
    <property type="nucleotide sequence ID" value="NZ_CP121689.1"/>
</dbReference>
<feature type="transmembrane region" description="Helical" evidence="4">
    <location>
        <begin position="356"/>
        <end position="378"/>
    </location>
</feature>
<dbReference type="PANTHER" id="PTHR23526">
    <property type="entry name" value="INTEGRAL MEMBRANE TRANSPORT PROTEIN-RELATED"/>
    <property type="match status" value="1"/>
</dbReference>
<evidence type="ECO:0000256" key="4">
    <source>
        <dbReference type="SAM" id="Phobius"/>
    </source>
</evidence>
<evidence type="ECO:0000256" key="3">
    <source>
        <dbReference type="ARBA" id="ARBA00023136"/>
    </source>
</evidence>
<evidence type="ECO:0000313" key="5">
    <source>
        <dbReference type="EMBL" id="WZL75132.1"/>
    </source>
</evidence>
<dbReference type="Pfam" id="PF07690">
    <property type="entry name" value="MFS_1"/>
    <property type="match status" value="1"/>
</dbReference>
<evidence type="ECO:0000256" key="1">
    <source>
        <dbReference type="ARBA" id="ARBA00022692"/>
    </source>
</evidence>
<keyword evidence="3 4" id="KW-0472">Membrane</keyword>
<feature type="transmembrane region" description="Helical" evidence="4">
    <location>
        <begin position="444"/>
        <end position="464"/>
    </location>
</feature>
<gene>
    <name evidence="5" type="ORF">QBE54_05890</name>
</gene>
<feature type="transmembrane region" description="Helical" evidence="4">
    <location>
        <begin position="266"/>
        <end position="291"/>
    </location>
</feature>
<protein>
    <submittedName>
        <fullName evidence="5">MFS transporter</fullName>
    </submittedName>
</protein>
<dbReference type="SUPFAM" id="SSF103473">
    <property type="entry name" value="MFS general substrate transporter"/>
    <property type="match status" value="1"/>
</dbReference>
<evidence type="ECO:0000256" key="2">
    <source>
        <dbReference type="ARBA" id="ARBA00022989"/>
    </source>
</evidence>
<dbReference type="InterPro" id="IPR036259">
    <property type="entry name" value="MFS_trans_sf"/>
</dbReference>
<sequence>MLKIQFLWSKFTASFLVVKDYLIRTFASFKPKENLTQEDLERSFKYIIKDGIASQAMATLTGGIFLTAFALRFEASNTFIGILAALPALANLIQIPSIYLVEWLRNRRLICVVFSLLSRSMLLFIVFSPFLRQNVLSVIIFAFALHNLLAGISACSWNSWMRDLIPQKAMGAFFGRRLKLTFTVGIALSFLASWYIDFWGKHFSALTSPLSTFAGYPLLFLTGTIAGLWGTVFLAKTSEPLLKSERITLSFIDSLRQPFKDDNFRILLFFASLWNFSVNLAAPFFTVYLLQRLGMELTMVMALSIVNQIASVLFFELWGRIADRWNNKSVLKVCGFLFLFCILGWTFTTLPQKHLLTLPILFIIHCLSGVASSGITLAQNNIGMKLAPQERGTSYLAMMSLLSSFTAGVAPVIGGSFADFFTSYELSVRVVFKTPFKDFGVQPFSIEGWDFFFLFAFILGFFAIRKVLPKVKEEGEVSSRILLQELFGEVGRGLGSFSTLSGLRFIWQWSTSIWKR</sequence>
<organism evidence="5 6">
    <name type="scientific">Thermatribacter velox</name>
    <dbReference type="NCBI Taxonomy" id="3039681"/>
    <lineage>
        <taxon>Bacteria</taxon>
        <taxon>Pseudomonadati</taxon>
        <taxon>Atribacterota</taxon>
        <taxon>Atribacteria</taxon>
        <taxon>Atribacterales</taxon>
        <taxon>Thermatribacteraceae</taxon>
        <taxon>Thermatribacter</taxon>
    </lineage>
</organism>
<feature type="transmembrane region" description="Helical" evidence="4">
    <location>
        <begin position="108"/>
        <end position="130"/>
    </location>
</feature>
<feature type="transmembrane region" description="Helical" evidence="4">
    <location>
        <begin position="136"/>
        <end position="157"/>
    </location>
</feature>
<keyword evidence="2 4" id="KW-1133">Transmembrane helix</keyword>
<keyword evidence="6" id="KW-1185">Reference proteome</keyword>
<feature type="transmembrane region" description="Helical" evidence="4">
    <location>
        <begin position="399"/>
        <end position="424"/>
    </location>
</feature>
<name>A0ABZ2Y7Y4_9BACT</name>
<accession>A0ABZ2Y7Y4</accession>
<feature type="transmembrane region" description="Helical" evidence="4">
    <location>
        <begin position="297"/>
        <end position="318"/>
    </location>
</feature>
<dbReference type="InterPro" id="IPR052528">
    <property type="entry name" value="Sugar_transport-like"/>
</dbReference>
<reference evidence="5 6" key="1">
    <citation type="submission" date="2023-03" db="EMBL/GenBank/DDBJ databases">
        <title>Novel Species.</title>
        <authorList>
            <person name="Ma S."/>
        </authorList>
    </citation>
    <scope>NUCLEOTIDE SEQUENCE [LARGE SCALE GENOMIC DNA]</scope>
    <source>
        <strain evidence="5 6">B11</strain>
    </source>
</reference>
<proteinExistence type="predicted"/>
<dbReference type="Gene3D" id="1.20.1250.20">
    <property type="entry name" value="MFS general substrate transporter like domains"/>
    <property type="match status" value="1"/>
</dbReference>
<evidence type="ECO:0000313" key="6">
    <source>
        <dbReference type="Proteomes" id="UP001461341"/>
    </source>
</evidence>
<dbReference type="Proteomes" id="UP001461341">
    <property type="component" value="Chromosome"/>
</dbReference>
<feature type="transmembrane region" description="Helical" evidence="4">
    <location>
        <begin position="79"/>
        <end position="101"/>
    </location>
</feature>
<feature type="transmembrane region" description="Helical" evidence="4">
    <location>
        <begin position="52"/>
        <end position="73"/>
    </location>
</feature>
<keyword evidence="1 4" id="KW-0812">Transmembrane</keyword>
<dbReference type="InterPro" id="IPR011701">
    <property type="entry name" value="MFS"/>
</dbReference>
<feature type="transmembrane region" description="Helical" evidence="4">
    <location>
        <begin position="178"/>
        <end position="196"/>
    </location>
</feature>
<dbReference type="EMBL" id="CP121689">
    <property type="protein sequence ID" value="WZL75132.1"/>
    <property type="molecule type" value="Genomic_DNA"/>
</dbReference>
<dbReference type="PANTHER" id="PTHR23526:SF2">
    <property type="entry name" value="MAJOR FACILITATOR SUPERFAMILY (MFS) PROFILE DOMAIN-CONTAINING PROTEIN"/>
    <property type="match status" value="1"/>
</dbReference>